<name>A0A518E0C9_9BACT</name>
<proteinExistence type="predicted"/>
<evidence type="ECO:0000313" key="1">
    <source>
        <dbReference type="EMBL" id="QDU97556.1"/>
    </source>
</evidence>
<sequence>MQPVSPLALLADELAAETAFEVHQRRRWKERLASVATADNAQLTALLDRLLALPPWTNEAPAALLQKALEALARQRDKRNRESAPLDNRLREQVAQLYAYWRAQPALRESLLSLLAHARTSEDLRLLAELVVEDPPETTLGPAQAFAPLVQHRDYRLDDLFPRLLDGLSQPTVAVPILDLANFSARERGASPHPAAEKKELLMSLLGAIASRLAVLEERLTAPQDSLETTIQQVADGVSLGVGLCDALGLIGDQQAIGKLYQTLDLRHRRLQCEAAAALVRLGDDTGRVRLAALAAEPAARLRVLAYADELQMADQIDPQYATPAAIAEAELAIALAEPTLLGAPPTSLELVDQREQYWPGFEEALDCFLFRFHYDLGAARYTNIGISGPLAFAVGADLGELSYEDIYALFAGWQAEHADMYEIPADKVSDRRLLETLTRRLLEAGCEEIRPEFLGMFFGEPVLAAHASREGTPGIAVIDQEKLDWRPLSAGPRPLGPREVYSIYKGRKLLQSFNG</sequence>
<dbReference type="Proteomes" id="UP000317648">
    <property type="component" value="Chromosome"/>
</dbReference>
<dbReference type="RefSeq" id="WP_145056322.1">
    <property type="nucleotide sequence ID" value="NZ_CP036433.1"/>
</dbReference>
<dbReference type="AlphaFoldDB" id="A0A518E0C9"/>
<evidence type="ECO:0000313" key="2">
    <source>
        <dbReference type="Proteomes" id="UP000317648"/>
    </source>
</evidence>
<reference evidence="1 2" key="1">
    <citation type="submission" date="2019-02" db="EMBL/GenBank/DDBJ databases">
        <title>Deep-cultivation of Planctomycetes and their phenomic and genomic characterization uncovers novel biology.</title>
        <authorList>
            <person name="Wiegand S."/>
            <person name="Jogler M."/>
            <person name="Boedeker C."/>
            <person name="Pinto D."/>
            <person name="Vollmers J."/>
            <person name="Rivas-Marin E."/>
            <person name="Kohn T."/>
            <person name="Peeters S.H."/>
            <person name="Heuer A."/>
            <person name="Rast P."/>
            <person name="Oberbeckmann S."/>
            <person name="Bunk B."/>
            <person name="Jeske O."/>
            <person name="Meyerdierks A."/>
            <person name="Storesund J.E."/>
            <person name="Kallscheuer N."/>
            <person name="Luecker S."/>
            <person name="Lage O.M."/>
            <person name="Pohl T."/>
            <person name="Merkel B.J."/>
            <person name="Hornburger P."/>
            <person name="Mueller R.-W."/>
            <person name="Bruemmer F."/>
            <person name="Labrenz M."/>
            <person name="Spormann A.M."/>
            <person name="Op den Camp H."/>
            <person name="Overmann J."/>
            <person name="Amann R."/>
            <person name="Jetten M.S.M."/>
            <person name="Mascher T."/>
            <person name="Medema M.H."/>
            <person name="Devos D.P."/>
            <person name="Kaster A.-K."/>
            <person name="Ovreas L."/>
            <person name="Rohde M."/>
            <person name="Galperin M.Y."/>
            <person name="Jogler C."/>
        </authorList>
    </citation>
    <scope>NUCLEOTIDE SEQUENCE [LARGE SCALE GENOMIC DNA]</scope>
    <source>
        <strain evidence="1 2">Pla85_3_4</strain>
    </source>
</reference>
<keyword evidence="2" id="KW-1185">Reference proteome</keyword>
<dbReference type="EMBL" id="CP036433">
    <property type="protein sequence ID" value="QDU97556.1"/>
    <property type="molecule type" value="Genomic_DNA"/>
</dbReference>
<organism evidence="1 2">
    <name type="scientific">Lignipirellula cremea</name>
    <dbReference type="NCBI Taxonomy" id="2528010"/>
    <lineage>
        <taxon>Bacteria</taxon>
        <taxon>Pseudomonadati</taxon>
        <taxon>Planctomycetota</taxon>
        <taxon>Planctomycetia</taxon>
        <taxon>Pirellulales</taxon>
        <taxon>Pirellulaceae</taxon>
        <taxon>Lignipirellula</taxon>
    </lineage>
</organism>
<dbReference type="Gene3D" id="1.25.10.10">
    <property type="entry name" value="Leucine-rich Repeat Variant"/>
    <property type="match status" value="1"/>
</dbReference>
<gene>
    <name evidence="1" type="ORF">Pla8534_54040</name>
</gene>
<accession>A0A518E0C9</accession>
<dbReference type="InterPro" id="IPR011989">
    <property type="entry name" value="ARM-like"/>
</dbReference>
<evidence type="ECO:0008006" key="3">
    <source>
        <dbReference type="Google" id="ProtNLM"/>
    </source>
</evidence>
<dbReference type="KEGG" id="lcre:Pla8534_54040"/>
<protein>
    <recommendedName>
        <fullName evidence="3">HEAT repeat protein</fullName>
    </recommendedName>
</protein>
<dbReference type="OrthoDB" id="292518at2"/>